<evidence type="ECO:0000313" key="3">
    <source>
        <dbReference type="Proteomes" id="UP000320735"/>
    </source>
</evidence>
<gene>
    <name evidence="2" type="ORF">CA54_07190</name>
</gene>
<proteinExistence type="predicted"/>
<feature type="compositionally biased region" description="Low complexity" evidence="1">
    <location>
        <begin position="56"/>
        <end position="74"/>
    </location>
</feature>
<evidence type="ECO:0000313" key="2">
    <source>
        <dbReference type="EMBL" id="TWU11907.1"/>
    </source>
</evidence>
<accession>A0A5C6BJQ4</accession>
<dbReference type="EMBL" id="SJPP01000001">
    <property type="protein sequence ID" value="TWU11907.1"/>
    <property type="molecule type" value="Genomic_DNA"/>
</dbReference>
<comment type="caution">
    <text evidence="2">The sequence shown here is derived from an EMBL/GenBank/DDBJ whole genome shotgun (WGS) entry which is preliminary data.</text>
</comment>
<reference evidence="2 3" key="1">
    <citation type="submission" date="2019-02" db="EMBL/GenBank/DDBJ databases">
        <title>Deep-cultivation of Planctomycetes and their phenomic and genomic characterization uncovers novel biology.</title>
        <authorList>
            <person name="Wiegand S."/>
            <person name="Jogler M."/>
            <person name="Boedeker C."/>
            <person name="Pinto D."/>
            <person name="Vollmers J."/>
            <person name="Rivas-Marin E."/>
            <person name="Kohn T."/>
            <person name="Peeters S.H."/>
            <person name="Heuer A."/>
            <person name="Rast P."/>
            <person name="Oberbeckmann S."/>
            <person name="Bunk B."/>
            <person name="Jeske O."/>
            <person name="Meyerdierks A."/>
            <person name="Storesund J.E."/>
            <person name="Kallscheuer N."/>
            <person name="Luecker S."/>
            <person name="Lage O.M."/>
            <person name="Pohl T."/>
            <person name="Merkel B.J."/>
            <person name="Hornburger P."/>
            <person name="Mueller R.-W."/>
            <person name="Bruemmer F."/>
            <person name="Labrenz M."/>
            <person name="Spormann A.M."/>
            <person name="Op Den Camp H."/>
            <person name="Overmann J."/>
            <person name="Amann R."/>
            <person name="Jetten M.S.M."/>
            <person name="Mascher T."/>
            <person name="Medema M.H."/>
            <person name="Devos D.P."/>
            <person name="Kaster A.-K."/>
            <person name="Ovreas L."/>
            <person name="Rohde M."/>
            <person name="Galperin M.Y."/>
            <person name="Jogler C."/>
        </authorList>
    </citation>
    <scope>NUCLEOTIDE SEQUENCE [LARGE SCALE GENOMIC DNA]</scope>
    <source>
        <strain evidence="2 3">CA54</strain>
    </source>
</reference>
<organism evidence="2 3">
    <name type="scientific">Symmachiella macrocystis</name>
    <dbReference type="NCBI Taxonomy" id="2527985"/>
    <lineage>
        <taxon>Bacteria</taxon>
        <taxon>Pseudomonadati</taxon>
        <taxon>Planctomycetota</taxon>
        <taxon>Planctomycetia</taxon>
        <taxon>Planctomycetales</taxon>
        <taxon>Planctomycetaceae</taxon>
        <taxon>Symmachiella</taxon>
    </lineage>
</organism>
<evidence type="ECO:0000256" key="1">
    <source>
        <dbReference type="SAM" id="MobiDB-lite"/>
    </source>
</evidence>
<feature type="region of interest" description="Disordered" evidence="1">
    <location>
        <begin position="54"/>
        <end position="74"/>
    </location>
</feature>
<sequence length="74" mass="8058">MTKIKEDVMELWQLGLYAVASVLALRSLTTLMANHRSRARRDAAIQARLRINQGLTQQAAPPAGGKQQATAKTA</sequence>
<keyword evidence="3" id="KW-1185">Reference proteome</keyword>
<dbReference type="RefSeq" id="WP_146369447.1">
    <property type="nucleotide sequence ID" value="NZ_SJPP01000001.1"/>
</dbReference>
<dbReference type="Proteomes" id="UP000320735">
    <property type="component" value="Unassembled WGS sequence"/>
</dbReference>
<protein>
    <submittedName>
        <fullName evidence="2">Uncharacterized protein</fullName>
    </submittedName>
</protein>
<dbReference type="AlphaFoldDB" id="A0A5C6BJQ4"/>
<dbReference type="OrthoDB" id="9910121at2"/>
<name>A0A5C6BJQ4_9PLAN</name>